<dbReference type="InterPro" id="IPR058870">
    <property type="entry name" value="YuzC"/>
</dbReference>
<evidence type="ECO:0000313" key="2">
    <source>
        <dbReference type="Proteomes" id="UP000294650"/>
    </source>
</evidence>
<dbReference type="AlphaFoldDB" id="A0A4R3MWE5"/>
<dbReference type="EMBL" id="SMAN01000019">
    <property type="protein sequence ID" value="TCT19063.1"/>
    <property type="molecule type" value="Genomic_DNA"/>
</dbReference>
<dbReference type="RefSeq" id="WP_132372504.1">
    <property type="nucleotide sequence ID" value="NZ_SMAN01000019.1"/>
</dbReference>
<evidence type="ECO:0000313" key="1">
    <source>
        <dbReference type="EMBL" id="TCT19063.1"/>
    </source>
</evidence>
<dbReference type="Proteomes" id="UP000294650">
    <property type="component" value="Unassembled WGS sequence"/>
</dbReference>
<accession>A0A4R3MWE5</accession>
<protein>
    <submittedName>
        <fullName evidence="1">Uncharacterized protein</fullName>
    </submittedName>
</protein>
<comment type="caution">
    <text evidence="1">The sequence shown here is derived from an EMBL/GenBank/DDBJ whole genome shotgun (WGS) entry which is preliminary data.</text>
</comment>
<gene>
    <name evidence="1" type="ORF">EDD68_11910</name>
</gene>
<dbReference type="OrthoDB" id="2615349at2"/>
<sequence length="120" mass="13995">MNFRYFGHSQYIRQLAFNHYRPEYPPIDPSQFQSSLSLYSELIQDAEKIILYFKNSEQASRRLMEAAQQSDSEQARKIIQQSGISHPITVNFTPNQLIITLLSNHSTPGHCCELKMVVFW</sequence>
<keyword evidence="2" id="KW-1185">Reference proteome</keyword>
<name>A0A4R3MWE5_9BACI</name>
<organism evidence="1 2">
    <name type="scientific">Melghiribacillus thermohalophilus</name>
    <dbReference type="NCBI Taxonomy" id="1324956"/>
    <lineage>
        <taxon>Bacteria</taxon>
        <taxon>Bacillati</taxon>
        <taxon>Bacillota</taxon>
        <taxon>Bacilli</taxon>
        <taxon>Bacillales</taxon>
        <taxon>Bacillaceae</taxon>
        <taxon>Melghiribacillus</taxon>
    </lineage>
</organism>
<dbReference type="Pfam" id="PF26344">
    <property type="entry name" value="YuzC"/>
    <property type="match status" value="1"/>
</dbReference>
<reference evidence="1 2" key="1">
    <citation type="submission" date="2019-03" db="EMBL/GenBank/DDBJ databases">
        <title>Genomic Encyclopedia of Type Strains, Phase IV (KMG-IV): sequencing the most valuable type-strain genomes for metagenomic binning, comparative biology and taxonomic classification.</title>
        <authorList>
            <person name="Goeker M."/>
        </authorList>
    </citation>
    <scope>NUCLEOTIDE SEQUENCE [LARGE SCALE GENOMIC DNA]</scope>
    <source>
        <strain evidence="1 2">DSM 25894</strain>
    </source>
</reference>
<proteinExistence type="predicted"/>